<gene>
    <name evidence="1" type="ORF">UJA718_LOCUS45925</name>
</gene>
<sequence length="50" mass="5709">MELFRQPGDNVLFQVTAPYQNIQTIGEIYLCDDDGITFISDIDDTIKITQ</sequence>
<evidence type="ECO:0000313" key="1">
    <source>
        <dbReference type="EMBL" id="CAF4910059.1"/>
    </source>
</evidence>
<organism evidence="1 2">
    <name type="scientific">Rotaria socialis</name>
    <dbReference type="NCBI Taxonomy" id="392032"/>
    <lineage>
        <taxon>Eukaryota</taxon>
        <taxon>Metazoa</taxon>
        <taxon>Spiralia</taxon>
        <taxon>Gnathifera</taxon>
        <taxon>Rotifera</taxon>
        <taxon>Eurotatoria</taxon>
        <taxon>Bdelloidea</taxon>
        <taxon>Philodinida</taxon>
        <taxon>Philodinidae</taxon>
        <taxon>Rotaria</taxon>
    </lineage>
</organism>
<proteinExistence type="predicted"/>
<feature type="non-terminal residue" evidence="1">
    <location>
        <position position="50"/>
    </location>
</feature>
<dbReference type="EMBL" id="CAJOBP010079542">
    <property type="protein sequence ID" value="CAF4910059.1"/>
    <property type="molecule type" value="Genomic_DNA"/>
</dbReference>
<dbReference type="Proteomes" id="UP000663873">
    <property type="component" value="Unassembled WGS sequence"/>
</dbReference>
<evidence type="ECO:0000313" key="2">
    <source>
        <dbReference type="Proteomes" id="UP000663873"/>
    </source>
</evidence>
<protein>
    <submittedName>
        <fullName evidence="1">Uncharacterized protein</fullName>
    </submittedName>
</protein>
<keyword evidence="2" id="KW-1185">Reference proteome</keyword>
<accession>A0A821VL71</accession>
<dbReference type="AlphaFoldDB" id="A0A821VL71"/>
<reference evidence="1" key="1">
    <citation type="submission" date="2021-02" db="EMBL/GenBank/DDBJ databases">
        <authorList>
            <person name="Nowell W R."/>
        </authorList>
    </citation>
    <scope>NUCLEOTIDE SEQUENCE</scope>
</reference>
<name>A0A821VL71_9BILA</name>
<comment type="caution">
    <text evidence="1">The sequence shown here is derived from an EMBL/GenBank/DDBJ whole genome shotgun (WGS) entry which is preliminary data.</text>
</comment>